<dbReference type="GO" id="GO:0042597">
    <property type="term" value="C:periplasmic space"/>
    <property type="evidence" value="ECO:0007669"/>
    <property type="project" value="UniProtKB-ARBA"/>
</dbReference>
<evidence type="ECO:0000256" key="2">
    <source>
        <dbReference type="ARBA" id="ARBA00022448"/>
    </source>
</evidence>
<accession>A0A371JA26</accession>
<dbReference type="Gene3D" id="3.10.105.10">
    <property type="entry name" value="Dipeptide-binding Protein, Domain 3"/>
    <property type="match status" value="2"/>
</dbReference>
<dbReference type="PANTHER" id="PTHR30290">
    <property type="entry name" value="PERIPLASMIC BINDING COMPONENT OF ABC TRANSPORTER"/>
    <property type="match status" value="1"/>
</dbReference>
<dbReference type="PROSITE" id="PS51257">
    <property type="entry name" value="PROKAR_LIPOPROTEIN"/>
    <property type="match status" value="1"/>
</dbReference>
<name>A0A371JA26_9FIRM</name>
<dbReference type="PIRSF" id="PIRSF002741">
    <property type="entry name" value="MppA"/>
    <property type="match status" value="1"/>
</dbReference>
<comment type="caution">
    <text evidence="7">The sequence shown here is derived from an EMBL/GenBank/DDBJ whole genome shotgun (WGS) entry which is preliminary data.</text>
</comment>
<feature type="signal peptide" evidence="5">
    <location>
        <begin position="1"/>
        <end position="20"/>
    </location>
</feature>
<dbReference type="OrthoDB" id="9772924at2"/>
<keyword evidence="3 5" id="KW-0732">Signal</keyword>
<dbReference type="RefSeq" id="WP_094367816.1">
    <property type="nucleotide sequence ID" value="NZ_NOJY02000001.1"/>
</dbReference>
<feature type="chain" id="PRO_5038378424" evidence="5">
    <location>
        <begin position="21"/>
        <end position="569"/>
    </location>
</feature>
<dbReference type="InterPro" id="IPR000914">
    <property type="entry name" value="SBP_5_dom"/>
</dbReference>
<protein>
    <submittedName>
        <fullName evidence="7">ABC transporter substrate-binding protein</fullName>
    </submittedName>
</protein>
<sequence>MKKTKVLSMILAIVMMTVGCQEITENNTAKEDSKSAISSENIQLTMVKPETINPIMNQDKSVGYIMNLIYDGLFTIDENYDIVPQMAEEYGLSEDGMSVSIKLKDAKWHDGSEVTAQDVQFSVNLIQNNASSPYNLLAQKISSVSVINNKELTIRFKEKYAFSVDTLIFPIVSKSQLSSSGDINSQQKNLIGNGPYKIDRYEQRSGMILSVNEEYYEELPKTIRNIDVSIVPDEEAQVSMVMALQSDITNISLKDLSKFQEKEFNITTYESRDYESIIFNYDNEFLKDINFRKAILHSINREFILEEGYMEDATLVNFPLNSKSKYYDSDLKPFAYNIEKAKSYLEKAKPVKSEGNEQSENTGAENTENKDIQSNNADNKSESENTNNEDSTKSNEESNKKPNSGLDKAEVKKMISELDLKIIVNKENSERLKTAYLVSNNLKAIGIKSTIVEMSSKEIDAAISEKQYDLAIVGWELSSVPDVRDIIASSGYTDEKLTNYMTSLVNATSENQIKDIYKSIQKHIRDNVAFISLVIRDDYIVTNKRLDGKILPNDFDVYEGISNLKIKNK</sequence>
<evidence type="ECO:0000256" key="3">
    <source>
        <dbReference type="ARBA" id="ARBA00022729"/>
    </source>
</evidence>
<feature type="region of interest" description="Disordered" evidence="4">
    <location>
        <begin position="349"/>
        <end position="408"/>
    </location>
</feature>
<evidence type="ECO:0000256" key="1">
    <source>
        <dbReference type="ARBA" id="ARBA00005695"/>
    </source>
</evidence>
<reference evidence="7 8" key="1">
    <citation type="journal article" date="2017" name="Genome Announc.">
        <title>Draft Genome Sequence of Romboutsia weinsteinii sp. nov. Strain CCRI-19649(T) Isolated from Surface Water.</title>
        <authorList>
            <person name="Maheux A.F."/>
            <person name="Boudreau D.K."/>
            <person name="Berube E."/>
            <person name="Boissinot M."/>
            <person name="Cantin P."/>
            <person name="Raymond F."/>
            <person name="Corbeil J."/>
            <person name="Omar R.F."/>
            <person name="Bergeron M.G."/>
        </authorList>
    </citation>
    <scope>NUCLEOTIDE SEQUENCE [LARGE SCALE GENOMIC DNA]</scope>
    <source>
        <strain evidence="7 8">CCRI-19649</strain>
    </source>
</reference>
<evidence type="ECO:0000259" key="6">
    <source>
        <dbReference type="Pfam" id="PF00496"/>
    </source>
</evidence>
<feature type="compositionally biased region" description="Polar residues" evidence="4">
    <location>
        <begin position="356"/>
        <end position="389"/>
    </location>
</feature>
<dbReference type="GO" id="GO:1904680">
    <property type="term" value="F:peptide transmembrane transporter activity"/>
    <property type="evidence" value="ECO:0007669"/>
    <property type="project" value="TreeGrafter"/>
</dbReference>
<dbReference type="Gene3D" id="3.90.76.10">
    <property type="entry name" value="Dipeptide-binding Protein, Domain 1"/>
    <property type="match status" value="1"/>
</dbReference>
<keyword evidence="8" id="KW-1185">Reference proteome</keyword>
<feature type="compositionally biased region" description="Basic and acidic residues" evidence="4">
    <location>
        <begin position="390"/>
        <end position="400"/>
    </location>
</feature>
<dbReference type="PANTHER" id="PTHR30290:SF9">
    <property type="entry name" value="OLIGOPEPTIDE-BINDING PROTEIN APPA"/>
    <property type="match status" value="1"/>
</dbReference>
<feature type="domain" description="Solute-binding protein family 5" evidence="6">
    <location>
        <begin position="82"/>
        <end position="365"/>
    </location>
</feature>
<dbReference type="InterPro" id="IPR039424">
    <property type="entry name" value="SBP_5"/>
</dbReference>
<proteinExistence type="inferred from homology"/>
<keyword evidence="2" id="KW-0813">Transport</keyword>
<dbReference type="Gene3D" id="3.40.190.10">
    <property type="entry name" value="Periplasmic binding protein-like II"/>
    <property type="match status" value="1"/>
</dbReference>
<gene>
    <name evidence="7" type="ORF">CHL78_000160</name>
</gene>
<dbReference type="AlphaFoldDB" id="A0A371JA26"/>
<evidence type="ECO:0000256" key="5">
    <source>
        <dbReference type="SAM" id="SignalP"/>
    </source>
</evidence>
<dbReference type="InterPro" id="IPR030678">
    <property type="entry name" value="Peptide/Ni-bd"/>
</dbReference>
<evidence type="ECO:0000313" key="7">
    <source>
        <dbReference type="EMBL" id="RDY29619.1"/>
    </source>
</evidence>
<evidence type="ECO:0000313" key="8">
    <source>
        <dbReference type="Proteomes" id="UP000215694"/>
    </source>
</evidence>
<evidence type="ECO:0000256" key="4">
    <source>
        <dbReference type="SAM" id="MobiDB-lite"/>
    </source>
</evidence>
<dbReference type="GO" id="GO:0043190">
    <property type="term" value="C:ATP-binding cassette (ABC) transporter complex"/>
    <property type="evidence" value="ECO:0007669"/>
    <property type="project" value="InterPro"/>
</dbReference>
<dbReference type="GO" id="GO:0015833">
    <property type="term" value="P:peptide transport"/>
    <property type="evidence" value="ECO:0007669"/>
    <property type="project" value="TreeGrafter"/>
</dbReference>
<comment type="similarity">
    <text evidence="1">Belongs to the bacterial solute-binding protein 5 family.</text>
</comment>
<dbReference type="CDD" id="cd00995">
    <property type="entry name" value="PBP2_NikA_DppA_OppA_like"/>
    <property type="match status" value="1"/>
</dbReference>
<organism evidence="7 8">
    <name type="scientific">Romboutsia weinsteinii</name>
    <dbReference type="NCBI Taxonomy" id="2020949"/>
    <lineage>
        <taxon>Bacteria</taxon>
        <taxon>Bacillati</taxon>
        <taxon>Bacillota</taxon>
        <taxon>Clostridia</taxon>
        <taxon>Peptostreptococcales</taxon>
        <taxon>Peptostreptococcaceae</taxon>
        <taxon>Romboutsia</taxon>
    </lineage>
</organism>
<dbReference type="Pfam" id="PF00496">
    <property type="entry name" value="SBP_bac_5"/>
    <property type="match status" value="1"/>
</dbReference>
<dbReference type="SUPFAM" id="SSF53850">
    <property type="entry name" value="Periplasmic binding protein-like II"/>
    <property type="match status" value="1"/>
</dbReference>
<dbReference type="Proteomes" id="UP000215694">
    <property type="component" value="Unassembled WGS sequence"/>
</dbReference>
<dbReference type="EMBL" id="NOJY02000001">
    <property type="protein sequence ID" value="RDY29619.1"/>
    <property type="molecule type" value="Genomic_DNA"/>
</dbReference>